<evidence type="ECO:0000256" key="1">
    <source>
        <dbReference type="ARBA" id="ARBA00006484"/>
    </source>
</evidence>
<keyword evidence="3" id="KW-1185">Reference proteome</keyword>
<accession>A0ABT6CN13</accession>
<dbReference type="Gene3D" id="3.40.50.720">
    <property type="entry name" value="NAD(P)-binding Rossmann-like Domain"/>
    <property type="match status" value="1"/>
</dbReference>
<dbReference type="PANTHER" id="PTHR42879">
    <property type="entry name" value="3-OXOACYL-(ACYL-CARRIER-PROTEIN) REDUCTASE"/>
    <property type="match status" value="1"/>
</dbReference>
<evidence type="ECO:0000313" key="2">
    <source>
        <dbReference type="EMBL" id="MDF8335309.1"/>
    </source>
</evidence>
<dbReference type="Proteomes" id="UP001222770">
    <property type="component" value="Unassembled WGS sequence"/>
</dbReference>
<comment type="caution">
    <text evidence="2">The sequence shown here is derived from an EMBL/GenBank/DDBJ whole genome shotgun (WGS) entry which is preliminary data.</text>
</comment>
<evidence type="ECO:0000313" key="3">
    <source>
        <dbReference type="Proteomes" id="UP001222770"/>
    </source>
</evidence>
<dbReference type="EMBL" id="JAROCY010000024">
    <property type="protein sequence ID" value="MDF8335309.1"/>
    <property type="molecule type" value="Genomic_DNA"/>
</dbReference>
<proteinExistence type="inferred from homology"/>
<dbReference type="InterPro" id="IPR036291">
    <property type="entry name" value="NAD(P)-bd_dom_sf"/>
</dbReference>
<protein>
    <submittedName>
        <fullName evidence="2">SDR family NAD(P)-dependent oxidoreductase</fullName>
    </submittedName>
</protein>
<reference evidence="2 3" key="1">
    <citation type="submission" date="2023-03" db="EMBL/GenBank/DDBJ databases">
        <title>Novosphingobium cyanobacteriorum sp. nov., isolated from a eutrophic reservoir during the Microcystis bloom period.</title>
        <authorList>
            <person name="Kang M."/>
            <person name="Le V."/>
            <person name="Ko S.-R."/>
            <person name="Lee S.-A."/>
            <person name="Ahn C.-Y."/>
        </authorList>
    </citation>
    <scope>NUCLEOTIDE SEQUENCE [LARGE SCALE GENOMIC DNA]</scope>
    <source>
        <strain evidence="2 3">HBC54</strain>
    </source>
</reference>
<comment type="similarity">
    <text evidence="1">Belongs to the short-chain dehydrogenases/reductases (SDR) family.</text>
</comment>
<organism evidence="2 3">
    <name type="scientific">Novosphingobium cyanobacteriorum</name>
    <dbReference type="NCBI Taxonomy" id="3024215"/>
    <lineage>
        <taxon>Bacteria</taxon>
        <taxon>Pseudomonadati</taxon>
        <taxon>Pseudomonadota</taxon>
        <taxon>Alphaproteobacteria</taxon>
        <taxon>Sphingomonadales</taxon>
        <taxon>Sphingomonadaceae</taxon>
        <taxon>Novosphingobium</taxon>
    </lineage>
</organism>
<name>A0ABT6CN13_9SPHN</name>
<dbReference type="InterPro" id="IPR050259">
    <property type="entry name" value="SDR"/>
</dbReference>
<dbReference type="Pfam" id="PF13561">
    <property type="entry name" value="adh_short_C2"/>
    <property type="match status" value="1"/>
</dbReference>
<dbReference type="PRINTS" id="PR00080">
    <property type="entry name" value="SDRFAMILY"/>
</dbReference>
<dbReference type="InterPro" id="IPR002347">
    <property type="entry name" value="SDR_fam"/>
</dbReference>
<dbReference type="PRINTS" id="PR00081">
    <property type="entry name" value="GDHRDH"/>
</dbReference>
<dbReference type="RefSeq" id="WP_277280274.1">
    <property type="nucleotide sequence ID" value="NZ_JAROCY010000024.1"/>
</dbReference>
<gene>
    <name evidence="2" type="ORF">POM99_19055</name>
</gene>
<dbReference type="CDD" id="cd05233">
    <property type="entry name" value="SDR_c"/>
    <property type="match status" value="1"/>
</dbReference>
<sequence>MDLQLAGLRCLITGSSSGIGEGIAHTLAAEGASVIVHGRDQQRTAAVAAAIGGRGQPVLAVTGDLVDPDGCAEVARRCNEMLGGVDVLINNAGGKTSSHKQDGVARPANAAWLETPWDEWRWTYDQNVGAAVRLIQAFAPGMVERGFGRIINVASASATQPPPDLADYAPAKAAMVNMTVGLAKTLGGSGVTVNAITPGTILTPAVQSTFTGWARQLGWDDTSWDEIERRFTSEVLPQPIRQFGRPDDIGRMAALLASPLSSYMTGSNYRVDGGFCQSIN</sequence>
<dbReference type="SUPFAM" id="SSF51735">
    <property type="entry name" value="NAD(P)-binding Rossmann-fold domains"/>
    <property type="match status" value="1"/>
</dbReference>